<evidence type="ECO:0000256" key="1">
    <source>
        <dbReference type="SAM" id="SignalP"/>
    </source>
</evidence>
<name>A0A150HBP0_9MICO</name>
<dbReference type="EMBL" id="PKGO01000015">
    <property type="protein sequence ID" value="PKY69399.1"/>
    <property type="molecule type" value="Genomic_DNA"/>
</dbReference>
<evidence type="ECO:0000313" key="4">
    <source>
        <dbReference type="Proteomes" id="UP000242755"/>
    </source>
</evidence>
<keyword evidence="5" id="KW-1185">Reference proteome</keyword>
<evidence type="ECO:0000313" key="2">
    <source>
        <dbReference type="EMBL" id="KXZ59567.1"/>
    </source>
</evidence>
<feature type="chain" id="PRO_5015051221" description="Lipoprotein" evidence="1">
    <location>
        <begin position="24"/>
        <end position="149"/>
    </location>
</feature>
<gene>
    <name evidence="2" type="ORF">Bravens_00260</name>
    <name evidence="3" type="ORF">CYJ40_10815</name>
</gene>
<dbReference type="Proteomes" id="UP000242755">
    <property type="component" value="Unassembled WGS sequence"/>
</dbReference>
<comment type="caution">
    <text evidence="2">The sequence shown here is derived from an EMBL/GenBank/DDBJ whole genome shotgun (WGS) entry which is preliminary data.</text>
</comment>
<reference evidence="3 4" key="2">
    <citation type="submission" date="2017-12" db="EMBL/GenBank/DDBJ databases">
        <title>Phylogenetic diversity of female urinary microbiome.</title>
        <authorList>
            <person name="Thomas-White K."/>
            <person name="Wolfe A.J."/>
        </authorList>
    </citation>
    <scope>NUCLEOTIDE SEQUENCE [LARGE SCALE GENOMIC DNA]</scope>
    <source>
        <strain evidence="3 4">UMB0426</strain>
    </source>
</reference>
<proteinExistence type="predicted"/>
<dbReference type="STRING" id="1176165.GCA_001584405_01549"/>
<organism evidence="2 5">
    <name type="scientific">Brevibacterium ravenspurgense</name>
    <dbReference type="NCBI Taxonomy" id="479117"/>
    <lineage>
        <taxon>Bacteria</taxon>
        <taxon>Bacillati</taxon>
        <taxon>Actinomycetota</taxon>
        <taxon>Actinomycetes</taxon>
        <taxon>Micrococcales</taxon>
        <taxon>Brevibacteriaceae</taxon>
        <taxon>Brevibacterium</taxon>
    </lineage>
</organism>
<accession>A0A150HBP0</accession>
<evidence type="ECO:0008006" key="6">
    <source>
        <dbReference type="Google" id="ProtNLM"/>
    </source>
</evidence>
<keyword evidence="1" id="KW-0732">Signal</keyword>
<dbReference type="PROSITE" id="PS51257">
    <property type="entry name" value="PROKAR_LIPOPROTEIN"/>
    <property type="match status" value="1"/>
</dbReference>
<evidence type="ECO:0000313" key="5">
    <source>
        <dbReference type="Proteomes" id="UP000243589"/>
    </source>
</evidence>
<dbReference type="Proteomes" id="UP000243589">
    <property type="component" value="Unassembled WGS sequence"/>
</dbReference>
<dbReference type="PATRIC" id="fig|479117.4.peg.258"/>
<sequence>MISPSLRRIPSILAFSASLTATLALTGCSGSGDFESRVLQVSEEGSAFRLPDKVDGKNWDEVLVLCPYDQAPRNLDQAFVNAAADIDTNASDASQWLLFRTADDVTTLTISRSELEFCSLSHSGPSVYAQGTLWTSADKDGVAVMTPAT</sequence>
<dbReference type="AlphaFoldDB" id="A0A150HBP0"/>
<protein>
    <recommendedName>
        <fullName evidence="6">Lipoprotein</fullName>
    </recommendedName>
</protein>
<feature type="signal peptide" evidence="1">
    <location>
        <begin position="1"/>
        <end position="23"/>
    </location>
</feature>
<evidence type="ECO:0000313" key="3">
    <source>
        <dbReference type="EMBL" id="PKY69399.1"/>
    </source>
</evidence>
<reference evidence="2 5" key="1">
    <citation type="submission" date="2016-01" db="EMBL/GenBank/DDBJ databases">
        <title>Use of Whole Genome Sequencing to ascertain that Brevibacterium massiliense (Roux, Raoult 2009) is a later heterotypic synonym of Brevibacterium ravenspurgense (Mages 2008).</title>
        <authorList>
            <person name="Bernier A.-M."/>
            <person name="Burdz T."/>
            <person name="Huynh C."/>
            <person name="Pachecho A.L."/>
            <person name="Wiebe D."/>
            <person name="Bonner C."/>
            <person name="Bernard K."/>
        </authorList>
    </citation>
    <scope>NUCLEOTIDE SEQUENCE [LARGE SCALE GENOMIC DNA]</scope>
    <source>
        <strain evidence="2 5">CCUG56047</strain>
    </source>
</reference>
<dbReference type="EMBL" id="LQQC01000003">
    <property type="protein sequence ID" value="KXZ59567.1"/>
    <property type="molecule type" value="Genomic_DNA"/>
</dbReference>